<dbReference type="Proteomes" id="UP001151699">
    <property type="component" value="Chromosome B"/>
</dbReference>
<accession>A0A9Q0N0W3</accession>
<protein>
    <submittedName>
        <fullName evidence="1">Centrosomal protein 43</fullName>
    </submittedName>
</protein>
<evidence type="ECO:0000313" key="2">
    <source>
        <dbReference type="Proteomes" id="UP001151699"/>
    </source>
</evidence>
<sequence length="163" mass="17980">MSAMEEDTEFRDLIIKRLENNGVLFKMKAALRAQIHKLVDKENRDDNSQTDSITNSDSVVEYHDDATSVALSLVHDLLECLSLDVTKNVLTAESGEKVKYSCDSRSKLMEKLQIADGSDEDSQSASINNFKVPVLVKYLKKSGALSNVNETFAVSPSTSSSTE</sequence>
<evidence type="ECO:0000313" key="1">
    <source>
        <dbReference type="EMBL" id="KAJ6641569.1"/>
    </source>
</evidence>
<proteinExistence type="predicted"/>
<comment type="caution">
    <text evidence="1">The sequence shown here is derived from an EMBL/GenBank/DDBJ whole genome shotgun (WGS) entry which is preliminary data.</text>
</comment>
<dbReference type="OrthoDB" id="2160638at2759"/>
<dbReference type="AlphaFoldDB" id="A0A9Q0N0W3"/>
<dbReference type="EMBL" id="WJQU01000002">
    <property type="protein sequence ID" value="KAJ6641569.1"/>
    <property type="molecule type" value="Genomic_DNA"/>
</dbReference>
<organism evidence="1 2">
    <name type="scientific">Pseudolycoriella hygida</name>
    <dbReference type="NCBI Taxonomy" id="35572"/>
    <lineage>
        <taxon>Eukaryota</taxon>
        <taxon>Metazoa</taxon>
        <taxon>Ecdysozoa</taxon>
        <taxon>Arthropoda</taxon>
        <taxon>Hexapoda</taxon>
        <taxon>Insecta</taxon>
        <taxon>Pterygota</taxon>
        <taxon>Neoptera</taxon>
        <taxon>Endopterygota</taxon>
        <taxon>Diptera</taxon>
        <taxon>Nematocera</taxon>
        <taxon>Sciaroidea</taxon>
        <taxon>Sciaridae</taxon>
        <taxon>Pseudolycoriella</taxon>
    </lineage>
</organism>
<keyword evidence="2" id="KW-1185">Reference proteome</keyword>
<gene>
    <name evidence="1" type="primary">CEP43</name>
    <name evidence="1" type="ORF">Bhyg_06509</name>
</gene>
<reference evidence="1" key="1">
    <citation type="submission" date="2022-07" db="EMBL/GenBank/DDBJ databases">
        <authorList>
            <person name="Trinca V."/>
            <person name="Uliana J.V.C."/>
            <person name="Torres T.T."/>
            <person name="Ward R.J."/>
            <person name="Monesi N."/>
        </authorList>
    </citation>
    <scope>NUCLEOTIDE SEQUENCE</scope>
    <source>
        <strain evidence="1">HSMRA1968</strain>
        <tissue evidence="1">Whole embryos</tissue>
    </source>
</reference>
<dbReference type="Gene3D" id="1.20.960.40">
    <property type="match status" value="1"/>
</dbReference>
<name>A0A9Q0N0W3_9DIPT</name>